<comment type="caution">
    <text evidence="2">The sequence shown here is derived from an EMBL/GenBank/DDBJ whole genome shotgun (WGS) entry which is preliminary data.</text>
</comment>
<evidence type="ECO:0000256" key="1">
    <source>
        <dbReference type="SAM" id="MobiDB-lite"/>
    </source>
</evidence>
<feature type="compositionally biased region" description="Low complexity" evidence="1">
    <location>
        <begin position="82"/>
        <end position="93"/>
    </location>
</feature>
<accession>A0AAP0AXA4</accession>
<gene>
    <name evidence="2" type="ORF">KSP39_PZI021795</name>
</gene>
<evidence type="ECO:0000313" key="3">
    <source>
        <dbReference type="Proteomes" id="UP001418222"/>
    </source>
</evidence>
<proteinExistence type="predicted"/>
<dbReference type="EMBL" id="JBBWWQ010000019">
    <property type="protein sequence ID" value="KAK8918577.1"/>
    <property type="molecule type" value="Genomic_DNA"/>
</dbReference>
<dbReference type="AlphaFoldDB" id="A0AAP0AXA4"/>
<keyword evidence="3" id="KW-1185">Reference proteome</keyword>
<name>A0AAP0AXA4_9ASPA</name>
<feature type="compositionally biased region" description="Low complexity" evidence="1">
    <location>
        <begin position="139"/>
        <end position="154"/>
    </location>
</feature>
<organism evidence="2 3">
    <name type="scientific">Platanthera zijinensis</name>
    <dbReference type="NCBI Taxonomy" id="2320716"/>
    <lineage>
        <taxon>Eukaryota</taxon>
        <taxon>Viridiplantae</taxon>
        <taxon>Streptophyta</taxon>
        <taxon>Embryophyta</taxon>
        <taxon>Tracheophyta</taxon>
        <taxon>Spermatophyta</taxon>
        <taxon>Magnoliopsida</taxon>
        <taxon>Liliopsida</taxon>
        <taxon>Asparagales</taxon>
        <taxon>Orchidaceae</taxon>
        <taxon>Orchidoideae</taxon>
        <taxon>Orchideae</taxon>
        <taxon>Orchidinae</taxon>
        <taxon>Platanthera</taxon>
    </lineage>
</organism>
<protein>
    <submittedName>
        <fullName evidence="2">Uncharacterized protein</fullName>
    </submittedName>
</protein>
<feature type="region of interest" description="Disordered" evidence="1">
    <location>
        <begin position="70"/>
        <end position="106"/>
    </location>
</feature>
<feature type="region of interest" description="Disordered" evidence="1">
    <location>
        <begin position="139"/>
        <end position="187"/>
    </location>
</feature>
<dbReference type="Proteomes" id="UP001418222">
    <property type="component" value="Unassembled WGS sequence"/>
</dbReference>
<reference evidence="2 3" key="1">
    <citation type="journal article" date="2022" name="Nat. Plants">
        <title>Genomes of leafy and leafless Platanthera orchids illuminate the evolution of mycoheterotrophy.</title>
        <authorList>
            <person name="Li M.H."/>
            <person name="Liu K.W."/>
            <person name="Li Z."/>
            <person name="Lu H.C."/>
            <person name="Ye Q.L."/>
            <person name="Zhang D."/>
            <person name="Wang J.Y."/>
            <person name="Li Y.F."/>
            <person name="Zhong Z.M."/>
            <person name="Liu X."/>
            <person name="Yu X."/>
            <person name="Liu D.K."/>
            <person name="Tu X.D."/>
            <person name="Liu B."/>
            <person name="Hao Y."/>
            <person name="Liao X.Y."/>
            <person name="Jiang Y.T."/>
            <person name="Sun W.H."/>
            <person name="Chen J."/>
            <person name="Chen Y.Q."/>
            <person name="Ai Y."/>
            <person name="Zhai J.W."/>
            <person name="Wu S.S."/>
            <person name="Zhou Z."/>
            <person name="Hsiao Y.Y."/>
            <person name="Wu W.L."/>
            <person name="Chen Y.Y."/>
            <person name="Lin Y.F."/>
            <person name="Hsu J.L."/>
            <person name="Li C.Y."/>
            <person name="Wang Z.W."/>
            <person name="Zhao X."/>
            <person name="Zhong W.Y."/>
            <person name="Ma X.K."/>
            <person name="Ma L."/>
            <person name="Huang J."/>
            <person name="Chen G.Z."/>
            <person name="Huang M.Z."/>
            <person name="Huang L."/>
            <person name="Peng D.H."/>
            <person name="Luo Y.B."/>
            <person name="Zou S.Q."/>
            <person name="Chen S.P."/>
            <person name="Lan S."/>
            <person name="Tsai W.C."/>
            <person name="Van de Peer Y."/>
            <person name="Liu Z.J."/>
        </authorList>
    </citation>
    <scope>NUCLEOTIDE SEQUENCE [LARGE SCALE GENOMIC DNA]</scope>
    <source>
        <strain evidence="2">Lor287</strain>
    </source>
</reference>
<sequence>MILHARFGAASSGWGRRACELRGSGTRFYAAEGEARAEAGEAPFGCGRRPAQSFEHGRSCRRSCRAAHDFAESNPAPPEPASSPSGSLVSSTSNPPPTPSQTTSSLFSTLQSLATHVWRSVSRSRRLPSEAITIFPVVASASDPPSPTPTSATSFKQSSPTPPSMRYSPPRLSSPLDFCRRPSTTTTTPLLRAESKDVTLHRC</sequence>
<evidence type="ECO:0000313" key="2">
    <source>
        <dbReference type="EMBL" id="KAK8918577.1"/>
    </source>
</evidence>